<dbReference type="Proteomes" id="UP000593892">
    <property type="component" value="Chromosome"/>
</dbReference>
<proteinExistence type="predicted"/>
<sequence length="246" mass="27421">MLAKPFPQLSLLFLGLQARQIVSLYDIVLNKYPSSSDPELRETLASAKVNKAYLLTMIKLVPQGLALYEEVILQFRAAAEPAIREHVARAMINKAYQLGERFNPHETKEAHGLYEEVIARLSAGSRPSMRTKLALALNGFGWQSILLAKLAMKNKENSTFHLEKARDALRRAKEICPGDALIQGNEAYVEFLAGEKRLARELLESAIRAGGERTRQMEIRDSTIYPVDGDSEFAEWAKAAPGAPLQ</sequence>
<dbReference type="EMBL" id="CP063849">
    <property type="protein sequence ID" value="QOY88530.1"/>
    <property type="molecule type" value="Genomic_DNA"/>
</dbReference>
<reference evidence="1 2" key="1">
    <citation type="submission" date="2020-10" db="EMBL/GenBank/DDBJ databases">
        <title>Complete genome sequence of Paludibaculum fermentans P105T, a facultatively anaerobic acidobacterium capable of dissimilatory Fe(III) reduction.</title>
        <authorList>
            <person name="Dedysh S.N."/>
            <person name="Beletsky A.V."/>
            <person name="Kulichevskaya I.S."/>
            <person name="Mardanov A.V."/>
            <person name="Ravin N.V."/>
        </authorList>
    </citation>
    <scope>NUCLEOTIDE SEQUENCE [LARGE SCALE GENOMIC DNA]</scope>
    <source>
        <strain evidence="1 2">P105</strain>
    </source>
</reference>
<organism evidence="1 2">
    <name type="scientific">Paludibaculum fermentans</name>
    <dbReference type="NCBI Taxonomy" id="1473598"/>
    <lineage>
        <taxon>Bacteria</taxon>
        <taxon>Pseudomonadati</taxon>
        <taxon>Acidobacteriota</taxon>
        <taxon>Terriglobia</taxon>
        <taxon>Bryobacterales</taxon>
        <taxon>Bryobacteraceae</taxon>
        <taxon>Paludibaculum</taxon>
    </lineage>
</organism>
<dbReference type="InterPro" id="IPR011990">
    <property type="entry name" value="TPR-like_helical_dom_sf"/>
</dbReference>
<dbReference type="Gene3D" id="1.25.40.10">
    <property type="entry name" value="Tetratricopeptide repeat domain"/>
    <property type="match status" value="1"/>
</dbReference>
<gene>
    <name evidence="1" type="ORF">IRI77_00780</name>
</gene>
<evidence type="ECO:0000313" key="1">
    <source>
        <dbReference type="EMBL" id="QOY88530.1"/>
    </source>
</evidence>
<accession>A0A7S7NRS5</accession>
<dbReference type="KEGG" id="pfer:IRI77_00780"/>
<name>A0A7S7NRS5_PALFE</name>
<dbReference type="AlphaFoldDB" id="A0A7S7NRS5"/>
<dbReference type="RefSeq" id="WP_194450192.1">
    <property type="nucleotide sequence ID" value="NZ_CP063849.1"/>
</dbReference>
<protein>
    <submittedName>
        <fullName evidence="1">Uncharacterized protein</fullName>
    </submittedName>
</protein>
<keyword evidence="2" id="KW-1185">Reference proteome</keyword>
<evidence type="ECO:0000313" key="2">
    <source>
        <dbReference type="Proteomes" id="UP000593892"/>
    </source>
</evidence>